<dbReference type="PANTHER" id="PTHR30616:SF2">
    <property type="entry name" value="PURINE NUCLEOSIDE PHOSPHORYLASE LACC1"/>
    <property type="match status" value="1"/>
</dbReference>
<dbReference type="InterPro" id="IPR011324">
    <property type="entry name" value="Cytotoxic_necrot_fac-like_cat"/>
</dbReference>
<evidence type="ECO:0000256" key="2">
    <source>
        <dbReference type="ARBA" id="ARBA00007353"/>
    </source>
</evidence>
<dbReference type="Proteomes" id="UP000029714">
    <property type="component" value="Unassembled WGS sequence"/>
</dbReference>
<dbReference type="AlphaFoldDB" id="A0A347VZR9"/>
<evidence type="ECO:0000313" key="12">
    <source>
        <dbReference type="Proteomes" id="UP000029714"/>
    </source>
</evidence>
<comment type="catalytic activity">
    <reaction evidence="1">
        <text>inosine + phosphate = alpha-D-ribose 1-phosphate + hypoxanthine</text>
        <dbReference type="Rhea" id="RHEA:27646"/>
        <dbReference type="ChEBI" id="CHEBI:17368"/>
        <dbReference type="ChEBI" id="CHEBI:17596"/>
        <dbReference type="ChEBI" id="CHEBI:43474"/>
        <dbReference type="ChEBI" id="CHEBI:57720"/>
        <dbReference type="EC" id="2.4.2.1"/>
    </reaction>
    <physiologicalReaction direction="left-to-right" evidence="1">
        <dbReference type="Rhea" id="RHEA:27647"/>
    </physiologicalReaction>
</comment>
<protein>
    <submittedName>
        <fullName evidence="11">Laccase domain-containing protein</fullName>
    </submittedName>
</protein>
<reference evidence="11 12" key="2">
    <citation type="journal article" date="2016" name="Infect. Immun.">
        <title>Helicobacter saguini, a Novel Helicobacter Isolated from Cotton-Top Tamarins with Ulcerative Colitis, Has Proinflammatory Properties and Induces Typhlocolitis and Dysplasia in Gnotobiotic IL-10-/- Mice.</title>
        <authorList>
            <person name="Shen Z."/>
            <person name="Mannion A."/>
            <person name="Whary M.T."/>
            <person name="Muthupalani S."/>
            <person name="Sheh A."/>
            <person name="Feng Y."/>
            <person name="Gong G."/>
            <person name="Vandamme P."/>
            <person name="Holcombe H.R."/>
            <person name="Paster B.J."/>
            <person name="Fox J.G."/>
        </authorList>
    </citation>
    <scope>NUCLEOTIDE SEQUENCE [LARGE SCALE GENOMIC DNA]</scope>
    <source>
        <strain evidence="11 12">MIT 97-6194</strain>
    </source>
</reference>
<evidence type="ECO:0000256" key="6">
    <source>
        <dbReference type="ARBA" id="ARBA00022833"/>
    </source>
</evidence>
<dbReference type="InterPro" id="IPR003730">
    <property type="entry name" value="Cu_polyphenol_OxRdtase"/>
</dbReference>
<sequence length="317" mass="35817">MKILDCDGDICAVLSDRGLESTLESSGFGVSKTPFDRLNIAYHVGDNPQDVAQNRALILQKYFADSKDSGIIESSLQDLKKDSKKLQNLDSKDSKNLVNLDSKNNKNKKTLLYLRQIHSNHIIAIRQNEARFYTPNLIKTQSIESFKSEKTQDLNEINLGEFDGLICDNPAFVGLIMVADCNAILLYNSNKKVFALLHAGRLGVQKKILSNAIKILQDDFGVNARDLKAFISPSIRQCCYEIGDLKSEFEPRYIRDNRLDMIAMLRDEMQENGMLESNIDISPICTCCDTRYFSHRRASLQNEKSTGRFGIFASVRI</sequence>
<reference evidence="10 13" key="4">
    <citation type="submission" date="2019-12" db="EMBL/GenBank/DDBJ databases">
        <title>Multi-Generational Helicobacter saguini Isolates.</title>
        <authorList>
            <person name="Mannion A."/>
            <person name="Shen Z."/>
            <person name="Fox J.G."/>
        </authorList>
    </citation>
    <scope>NUCLEOTIDE SEQUENCE [LARGE SCALE GENOMIC DNA]</scope>
    <source>
        <strain evidence="10">16-048</strain>
        <strain evidence="13">16-048 (F4)</strain>
    </source>
</reference>
<dbReference type="Pfam" id="PF02578">
    <property type="entry name" value="Cu-oxidase_4"/>
    <property type="match status" value="2"/>
</dbReference>
<name>A0A347VZR9_9HELI</name>
<dbReference type="InterPro" id="IPR038371">
    <property type="entry name" value="Cu_polyphenol_OxRdtase_sf"/>
</dbReference>
<evidence type="ECO:0000256" key="9">
    <source>
        <dbReference type="ARBA" id="ARBA00049893"/>
    </source>
</evidence>
<dbReference type="OrthoDB" id="4279at2"/>
<comment type="caution">
    <text evidence="11">The sequence shown here is derived from an EMBL/GenBank/DDBJ whole genome shotgun (WGS) entry which is preliminary data.</text>
</comment>
<dbReference type="GO" id="GO:0005507">
    <property type="term" value="F:copper ion binding"/>
    <property type="evidence" value="ECO:0007669"/>
    <property type="project" value="TreeGrafter"/>
</dbReference>
<evidence type="ECO:0000313" key="10">
    <source>
        <dbReference type="EMBL" id="MWV68640.1"/>
    </source>
</evidence>
<comment type="similarity">
    <text evidence="2">Belongs to the purine nucleoside phosphorylase YfiH/LACC1 family.</text>
</comment>
<dbReference type="GO" id="GO:0016787">
    <property type="term" value="F:hydrolase activity"/>
    <property type="evidence" value="ECO:0007669"/>
    <property type="project" value="UniProtKB-KW"/>
</dbReference>
<keyword evidence="6" id="KW-0862">Zinc</keyword>
<dbReference type="RefSeq" id="WP_052062355.1">
    <property type="nucleotide sequence ID" value="NZ_JRMP02000001.1"/>
</dbReference>
<keyword evidence="4" id="KW-0479">Metal-binding</keyword>
<evidence type="ECO:0000256" key="1">
    <source>
        <dbReference type="ARBA" id="ARBA00000553"/>
    </source>
</evidence>
<accession>A0A347VZR9</accession>
<dbReference type="GO" id="GO:0017061">
    <property type="term" value="F:S-methyl-5-thioadenosine phosphorylase activity"/>
    <property type="evidence" value="ECO:0007669"/>
    <property type="project" value="UniProtKB-EC"/>
</dbReference>
<dbReference type="CDD" id="cd16833">
    <property type="entry name" value="YfiH"/>
    <property type="match status" value="1"/>
</dbReference>
<gene>
    <name evidence="10" type="ORF">DCO61_00975</name>
    <name evidence="11" type="ORF">LS64_000235</name>
</gene>
<evidence type="ECO:0000256" key="4">
    <source>
        <dbReference type="ARBA" id="ARBA00022723"/>
    </source>
</evidence>
<dbReference type="SUPFAM" id="SSF64438">
    <property type="entry name" value="CNF1/YfiH-like putative cysteine hydrolases"/>
    <property type="match status" value="2"/>
</dbReference>
<evidence type="ECO:0000256" key="3">
    <source>
        <dbReference type="ARBA" id="ARBA00022679"/>
    </source>
</evidence>
<reference evidence="11 12" key="1">
    <citation type="journal article" date="2014" name="Genome Announc.">
        <title>Draft genome sequences of eight enterohepatic helicobacter species isolated from both laboratory and wild rodents.</title>
        <authorList>
            <person name="Sheh A."/>
            <person name="Shen Z."/>
            <person name="Fox J.G."/>
        </authorList>
    </citation>
    <scope>NUCLEOTIDE SEQUENCE [LARGE SCALE GENOMIC DNA]</scope>
    <source>
        <strain evidence="11 12">MIT 97-6194</strain>
    </source>
</reference>
<dbReference type="EMBL" id="JRMP02000001">
    <property type="protein sequence ID" value="TLD95835.1"/>
    <property type="molecule type" value="Genomic_DNA"/>
</dbReference>
<comment type="catalytic activity">
    <reaction evidence="8">
        <text>adenosine + phosphate = alpha-D-ribose 1-phosphate + adenine</text>
        <dbReference type="Rhea" id="RHEA:27642"/>
        <dbReference type="ChEBI" id="CHEBI:16335"/>
        <dbReference type="ChEBI" id="CHEBI:16708"/>
        <dbReference type="ChEBI" id="CHEBI:43474"/>
        <dbReference type="ChEBI" id="CHEBI:57720"/>
        <dbReference type="EC" id="2.4.2.1"/>
    </reaction>
    <physiologicalReaction direction="left-to-right" evidence="8">
        <dbReference type="Rhea" id="RHEA:27643"/>
    </physiologicalReaction>
</comment>
<evidence type="ECO:0000256" key="7">
    <source>
        <dbReference type="ARBA" id="ARBA00047989"/>
    </source>
</evidence>
<comment type="catalytic activity">
    <reaction evidence="7">
        <text>adenosine + H2O + H(+) = inosine + NH4(+)</text>
        <dbReference type="Rhea" id="RHEA:24408"/>
        <dbReference type="ChEBI" id="CHEBI:15377"/>
        <dbReference type="ChEBI" id="CHEBI:15378"/>
        <dbReference type="ChEBI" id="CHEBI:16335"/>
        <dbReference type="ChEBI" id="CHEBI:17596"/>
        <dbReference type="ChEBI" id="CHEBI:28938"/>
        <dbReference type="EC" id="3.5.4.4"/>
    </reaction>
    <physiologicalReaction direction="left-to-right" evidence="7">
        <dbReference type="Rhea" id="RHEA:24409"/>
    </physiologicalReaction>
</comment>
<dbReference type="EMBL" id="QBIU01000001">
    <property type="protein sequence ID" value="MWV68640.1"/>
    <property type="molecule type" value="Genomic_DNA"/>
</dbReference>
<dbReference type="Proteomes" id="UP000477070">
    <property type="component" value="Unassembled WGS sequence"/>
</dbReference>
<keyword evidence="12" id="KW-1185">Reference proteome</keyword>
<evidence type="ECO:0000313" key="13">
    <source>
        <dbReference type="Proteomes" id="UP000477070"/>
    </source>
</evidence>
<evidence type="ECO:0000256" key="5">
    <source>
        <dbReference type="ARBA" id="ARBA00022801"/>
    </source>
</evidence>
<comment type="catalytic activity">
    <reaction evidence="9">
        <text>S-methyl-5'-thioadenosine + phosphate = 5-(methylsulfanyl)-alpha-D-ribose 1-phosphate + adenine</text>
        <dbReference type="Rhea" id="RHEA:11852"/>
        <dbReference type="ChEBI" id="CHEBI:16708"/>
        <dbReference type="ChEBI" id="CHEBI:17509"/>
        <dbReference type="ChEBI" id="CHEBI:43474"/>
        <dbReference type="ChEBI" id="CHEBI:58533"/>
        <dbReference type="EC" id="2.4.2.28"/>
    </reaction>
    <physiologicalReaction direction="left-to-right" evidence="9">
        <dbReference type="Rhea" id="RHEA:11853"/>
    </physiologicalReaction>
</comment>
<organism evidence="11 12">
    <name type="scientific">Helicobacter saguini</name>
    <dbReference type="NCBI Taxonomy" id="1548018"/>
    <lineage>
        <taxon>Bacteria</taxon>
        <taxon>Pseudomonadati</taxon>
        <taxon>Campylobacterota</taxon>
        <taxon>Epsilonproteobacteria</taxon>
        <taxon>Campylobacterales</taxon>
        <taxon>Helicobacteraceae</taxon>
        <taxon>Helicobacter</taxon>
    </lineage>
</organism>
<dbReference type="Gene3D" id="3.60.140.10">
    <property type="entry name" value="CNF1/YfiH-like putative cysteine hydrolases"/>
    <property type="match status" value="1"/>
</dbReference>
<dbReference type="PANTHER" id="PTHR30616">
    <property type="entry name" value="UNCHARACTERIZED PROTEIN YFIH"/>
    <property type="match status" value="1"/>
</dbReference>
<evidence type="ECO:0000256" key="8">
    <source>
        <dbReference type="ARBA" id="ARBA00048968"/>
    </source>
</evidence>
<keyword evidence="3" id="KW-0808">Transferase</keyword>
<reference evidence="11" key="3">
    <citation type="submission" date="2018-04" db="EMBL/GenBank/DDBJ databases">
        <authorList>
            <person name="Sheh A."/>
            <person name="Shen Z."/>
            <person name="Mannion A.J."/>
            <person name="Fox J.G."/>
        </authorList>
    </citation>
    <scope>NUCLEOTIDE SEQUENCE</scope>
    <source>
        <strain evidence="11">MIT 97-6194</strain>
    </source>
</reference>
<keyword evidence="5" id="KW-0378">Hydrolase</keyword>
<proteinExistence type="inferred from homology"/>
<evidence type="ECO:0000313" key="11">
    <source>
        <dbReference type="EMBL" id="TLD95835.1"/>
    </source>
</evidence>